<sequence length="96" mass="10460">MEEILQIVKKVTLALVGGGAAFLAFYLALFFSIMVLVPTSSPNQLEEWTNTVVTVFGIKLTVLSLQRLKGAAIGISIVLPLAAVAWFSLRAFIHQR</sequence>
<accession>A0ABV0JMR1</accession>
<gene>
    <name evidence="2" type="ORF">NDI37_09815</name>
</gene>
<keyword evidence="1" id="KW-0812">Transmembrane</keyword>
<proteinExistence type="predicted"/>
<protein>
    <submittedName>
        <fullName evidence="2">Uncharacterized protein</fullName>
    </submittedName>
</protein>
<keyword evidence="3" id="KW-1185">Reference proteome</keyword>
<feature type="transmembrane region" description="Helical" evidence="1">
    <location>
        <begin position="12"/>
        <end position="37"/>
    </location>
</feature>
<evidence type="ECO:0000313" key="2">
    <source>
        <dbReference type="EMBL" id="MEP0864764.1"/>
    </source>
</evidence>
<name>A0ABV0JMR1_9CYAN</name>
<organism evidence="2 3">
    <name type="scientific">Funiculus sociatus GB2-A5</name>
    <dbReference type="NCBI Taxonomy" id="2933946"/>
    <lineage>
        <taxon>Bacteria</taxon>
        <taxon>Bacillati</taxon>
        <taxon>Cyanobacteriota</taxon>
        <taxon>Cyanophyceae</taxon>
        <taxon>Coleofasciculales</taxon>
        <taxon>Coleofasciculaceae</taxon>
        <taxon>Funiculus</taxon>
    </lineage>
</organism>
<feature type="transmembrane region" description="Helical" evidence="1">
    <location>
        <begin position="71"/>
        <end position="93"/>
    </location>
</feature>
<comment type="caution">
    <text evidence="2">The sequence shown here is derived from an EMBL/GenBank/DDBJ whole genome shotgun (WGS) entry which is preliminary data.</text>
</comment>
<dbReference type="EMBL" id="JAMPKK010000017">
    <property type="protein sequence ID" value="MEP0864764.1"/>
    <property type="molecule type" value="Genomic_DNA"/>
</dbReference>
<dbReference type="RefSeq" id="WP_190423519.1">
    <property type="nucleotide sequence ID" value="NZ_JAMPKK010000017.1"/>
</dbReference>
<dbReference type="Proteomes" id="UP001442494">
    <property type="component" value="Unassembled WGS sequence"/>
</dbReference>
<keyword evidence="1" id="KW-1133">Transmembrane helix</keyword>
<keyword evidence="1" id="KW-0472">Membrane</keyword>
<evidence type="ECO:0000256" key="1">
    <source>
        <dbReference type="SAM" id="Phobius"/>
    </source>
</evidence>
<reference evidence="2 3" key="1">
    <citation type="submission" date="2022-04" db="EMBL/GenBank/DDBJ databases">
        <title>Positive selection, recombination, and allopatry shape intraspecific diversity of widespread and dominant cyanobacteria.</title>
        <authorList>
            <person name="Wei J."/>
            <person name="Shu W."/>
            <person name="Hu C."/>
        </authorList>
    </citation>
    <scope>NUCLEOTIDE SEQUENCE [LARGE SCALE GENOMIC DNA]</scope>
    <source>
        <strain evidence="2 3">GB2-A5</strain>
    </source>
</reference>
<evidence type="ECO:0000313" key="3">
    <source>
        <dbReference type="Proteomes" id="UP001442494"/>
    </source>
</evidence>